<reference evidence="5 6" key="1">
    <citation type="submission" date="2022-10" db="EMBL/GenBank/DDBJ databases">
        <title>Pararhodobacter sp. nov., isolated from marine algae.</title>
        <authorList>
            <person name="Choi B.J."/>
            <person name="Kim J.M."/>
            <person name="Lee J.K."/>
            <person name="Choi D.G."/>
            <person name="Jeon C.O."/>
        </authorList>
    </citation>
    <scope>NUCLEOTIDE SEQUENCE [LARGE SCALE GENOMIC DNA]</scope>
    <source>
        <strain evidence="5 6">ZQ420</strain>
    </source>
</reference>
<keyword evidence="5" id="KW-0436">Ligase</keyword>
<dbReference type="SUPFAM" id="SSF100950">
    <property type="entry name" value="NagB/RpiA/CoA transferase-like"/>
    <property type="match status" value="1"/>
</dbReference>
<comment type="cofactor">
    <cofactor evidence="4">
        <name>Mg(2+)</name>
        <dbReference type="ChEBI" id="CHEBI:18420"/>
    </cofactor>
</comment>
<dbReference type="InterPro" id="IPR002698">
    <property type="entry name" value="FTHF_cligase"/>
</dbReference>
<dbReference type="InterPro" id="IPR024185">
    <property type="entry name" value="FTHF_cligase-like_sf"/>
</dbReference>
<comment type="caution">
    <text evidence="5">The sequence shown here is derived from an EMBL/GenBank/DDBJ whole genome shotgun (WGS) entry which is preliminary data.</text>
</comment>
<keyword evidence="2 4" id="KW-0547">Nucleotide-binding</keyword>
<dbReference type="RefSeq" id="WP_264505418.1">
    <property type="nucleotide sequence ID" value="NZ_JAPDFL010000001.1"/>
</dbReference>
<dbReference type="GO" id="GO:0030272">
    <property type="term" value="F:5-formyltetrahydrofolate cyclo-ligase activity"/>
    <property type="evidence" value="ECO:0007669"/>
    <property type="project" value="UniProtKB-EC"/>
</dbReference>
<comment type="similarity">
    <text evidence="1 4">Belongs to the 5-formyltetrahydrofolate cyclo-ligase family.</text>
</comment>
<keyword evidence="6" id="KW-1185">Reference proteome</keyword>
<dbReference type="PANTHER" id="PTHR23407">
    <property type="entry name" value="ATPASE INHIBITOR/5-FORMYLTETRAHYDROFOLATE CYCLO-LIGASE"/>
    <property type="match status" value="1"/>
</dbReference>
<dbReference type="Proteomes" id="UP001208938">
    <property type="component" value="Unassembled WGS sequence"/>
</dbReference>
<organism evidence="5 6">
    <name type="scientific">Pararhodobacter zhoushanensis</name>
    <dbReference type="NCBI Taxonomy" id="2479545"/>
    <lineage>
        <taxon>Bacteria</taxon>
        <taxon>Pseudomonadati</taxon>
        <taxon>Pseudomonadota</taxon>
        <taxon>Alphaproteobacteria</taxon>
        <taxon>Rhodobacterales</taxon>
        <taxon>Paracoccaceae</taxon>
        <taxon>Pararhodobacter</taxon>
    </lineage>
</organism>
<gene>
    <name evidence="5" type="ORF">OKW52_09135</name>
</gene>
<accession>A0ABT3GXX9</accession>
<dbReference type="EMBL" id="JAPDFL010000001">
    <property type="protein sequence ID" value="MCW1932414.1"/>
    <property type="molecule type" value="Genomic_DNA"/>
</dbReference>
<evidence type="ECO:0000313" key="5">
    <source>
        <dbReference type="EMBL" id="MCW1932414.1"/>
    </source>
</evidence>
<evidence type="ECO:0000256" key="2">
    <source>
        <dbReference type="ARBA" id="ARBA00022741"/>
    </source>
</evidence>
<dbReference type="Pfam" id="PF01812">
    <property type="entry name" value="5-FTHF_cyc-lig"/>
    <property type="match status" value="1"/>
</dbReference>
<evidence type="ECO:0000313" key="6">
    <source>
        <dbReference type="Proteomes" id="UP001208938"/>
    </source>
</evidence>
<dbReference type="InterPro" id="IPR037171">
    <property type="entry name" value="NagB/RpiA_transferase-like"/>
</dbReference>
<dbReference type="Gene3D" id="3.40.50.10420">
    <property type="entry name" value="NagB/RpiA/CoA transferase-like"/>
    <property type="match status" value="1"/>
</dbReference>
<keyword evidence="3 4" id="KW-0067">ATP-binding</keyword>
<sequence>MNSVDLSKDAARKRAFAARKAVYRTGLDAAAQAHLRAALAEFGAVTVSGYLPIRTEIDPVPVMATLPGPVCVPVIPGAGQPLDFHLWTPDAILVDGPFGAKVPAEGIAVTPRVLIVPMLAFDKRGYRLGYGGGFYDRTLARLRAAGPVTALGFAFDAQEADEVPIDAYDQPLDGIVTESGLRRF</sequence>
<name>A0ABT3GXX9_9RHOB</name>
<dbReference type="NCBIfam" id="TIGR02727">
    <property type="entry name" value="MTHFS_bact"/>
    <property type="match status" value="1"/>
</dbReference>
<proteinExistence type="inferred from homology"/>
<keyword evidence="4" id="KW-0460">Magnesium</keyword>
<dbReference type="PANTHER" id="PTHR23407:SF1">
    <property type="entry name" value="5-FORMYLTETRAHYDROFOLATE CYCLO-LIGASE"/>
    <property type="match status" value="1"/>
</dbReference>
<evidence type="ECO:0000256" key="1">
    <source>
        <dbReference type="ARBA" id="ARBA00010638"/>
    </source>
</evidence>
<protein>
    <recommendedName>
        <fullName evidence="4">5-formyltetrahydrofolate cyclo-ligase</fullName>
        <ecNumber evidence="4">6.3.3.2</ecNumber>
    </recommendedName>
</protein>
<evidence type="ECO:0000256" key="3">
    <source>
        <dbReference type="ARBA" id="ARBA00022840"/>
    </source>
</evidence>
<dbReference type="EC" id="6.3.3.2" evidence="4"/>
<comment type="catalytic activity">
    <reaction evidence="4">
        <text>(6S)-5-formyl-5,6,7,8-tetrahydrofolate + ATP = (6R)-5,10-methenyltetrahydrofolate + ADP + phosphate</text>
        <dbReference type="Rhea" id="RHEA:10488"/>
        <dbReference type="ChEBI" id="CHEBI:30616"/>
        <dbReference type="ChEBI" id="CHEBI:43474"/>
        <dbReference type="ChEBI" id="CHEBI:57455"/>
        <dbReference type="ChEBI" id="CHEBI:57457"/>
        <dbReference type="ChEBI" id="CHEBI:456216"/>
        <dbReference type="EC" id="6.3.3.2"/>
    </reaction>
</comment>
<evidence type="ECO:0000256" key="4">
    <source>
        <dbReference type="RuleBase" id="RU361279"/>
    </source>
</evidence>
<dbReference type="PIRSF" id="PIRSF006806">
    <property type="entry name" value="FTHF_cligase"/>
    <property type="match status" value="1"/>
</dbReference>
<keyword evidence="4" id="KW-0479">Metal-binding</keyword>